<evidence type="ECO:0008006" key="4">
    <source>
        <dbReference type="Google" id="ProtNLM"/>
    </source>
</evidence>
<proteinExistence type="predicted"/>
<organism evidence="2 3">
    <name type="scientific">Methylocella silvestris</name>
    <dbReference type="NCBI Taxonomy" id="199596"/>
    <lineage>
        <taxon>Bacteria</taxon>
        <taxon>Pseudomonadati</taxon>
        <taxon>Pseudomonadota</taxon>
        <taxon>Alphaproteobacteria</taxon>
        <taxon>Hyphomicrobiales</taxon>
        <taxon>Beijerinckiaceae</taxon>
        <taxon>Methylocella</taxon>
    </lineage>
</organism>
<dbReference type="OrthoDB" id="9785015at2"/>
<accession>A0A2J7THZ2</accession>
<gene>
    <name evidence="2" type="ORF">CR492_08210</name>
</gene>
<evidence type="ECO:0000256" key="1">
    <source>
        <dbReference type="SAM" id="SignalP"/>
    </source>
</evidence>
<dbReference type="SUPFAM" id="SSF53850">
    <property type="entry name" value="Periplasmic binding protein-like II"/>
    <property type="match status" value="1"/>
</dbReference>
<evidence type="ECO:0000313" key="3">
    <source>
        <dbReference type="Proteomes" id="UP000236286"/>
    </source>
</evidence>
<keyword evidence="1" id="KW-0732">Signal</keyword>
<feature type="chain" id="PRO_5014342378" description="Molybdate ABC transporter substrate-binding protein" evidence="1">
    <location>
        <begin position="27"/>
        <end position="278"/>
    </location>
</feature>
<dbReference type="Proteomes" id="UP000236286">
    <property type="component" value="Unassembled WGS sequence"/>
</dbReference>
<comment type="caution">
    <text evidence="2">The sequence shown here is derived from an EMBL/GenBank/DDBJ whole genome shotgun (WGS) entry which is preliminary data.</text>
</comment>
<sequence length="278" mass="29684">MLRSEVKKLALGVSTVLALLYSPAHATTIRIGATPSFSDALNDIIASFQNYYIINGNLTYNVVVTTDTTDNLKSAIVNGGATGPYDLFLSSGYASPYDLVNSNPSLVIGSPFRYAIGSLMLYSTSVDISAGLPSSLTKDFVMADPAADFYGKATAQVLATTPGILTALQQGHVKTRDDIGSTFAAVDGGSYAYGFVAKSQICQYYGGAEHYVDGTYHHEYRSNNAAHPYLELALKGIKIARTRAADEETELTSFINFLTGAGTAVGTDILKQYCYKLP</sequence>
<name>A0A2J7THZ2_METSI</name>
<dbReference type="RefSeq" id="WP_102843267.1">
    <property type="nucleotide sequence ID" value="NZ_PDZR01000007.1"/>
</dbReference>
<protein>
    <recommendedName>
        <fullName evidence="4">Molybdate ABC transporter substrate-binding protein</fullName>
    </recommendedName>
</protein>
<feature type="signal peptide" evidence="1">
    <location>
        <begin position="1"/>
        <end position="26"/>
    </location>
</feature>
<dbReference type="Pfam" id="PF13531">
    <property type="entry name" value="SBP_bac_11"/>
    <property type="match status" value="1"/>
</dbReference>
<reference evidence="2 3" key="1">
    <citation type="submission" date="2017-10" db="EMBL/GenBank/DDBJ databases">
        <title>Genome announcement of Methylocella silvestris TVC from permafrost.</title>
        <authorList>
            <person name="Wang J."/>
            <person name="Geng K."/>
            <person name="Ul-Haque F."/>
            <person name="Crombie A.T."/>
            <person name="Street L.E."/>
            <person name="Wookey P.A."/>
            <person name="Murrell J.C."/>
            <person name="Pratscher J."/>
        </authorList>
    </citation>
    <scope>NUCLEOTIDE SEQUENCE [LARGE SCALE GENOMIC DNA]</scope>
    <source>
        <strain evidence="2 3">TVC</strain>
    </source>
</reference>
<dbReference type="Gene3D" id="3.40.190.10">
    <property type="entry name" value="Periplasmic binding protein-like II"/>
    <property type="match status" value="2"/>
</dbReference>
<dbReference type="AlphaFoldDB" id="A0A2J7THZ2"/>
<evidence type="ECO:0000313" key="2">
    <source>
        <dbReference type="EMBL" id="PNG26383.1"/>
    </source>
</evidence>
<dbReference type="EMBL" id="PDZR01000007">
    <property type="protein sequence ID" value="PNG26383.1"/>
    <property type="molecule type" value="Genomic_DNA"/>
</dbReference>